<dbReference type="InterPro" id="IPR011051">
    <property type="entry name" value="RmlC_Cupin_sf"/>
</dbReference>
<dbReference type="AlphaFoldDB" id="A0A2S6ZGW1"/>
<evidence type="ECO:0000313" key="2">
    <source>
        <dbReference type="Proteomes" id="UP000239898"/>
    </source>
</evidence>
<organism evidence="1 2">
    <name type="scientific">Xanthomonas theicola</name>
    <dbReference type="NCBI Taxonomy" id="56464"/>
    <lineage>
        <taxon>Bacteria</taxon>
        <taxon>Pseudomonadati</taxon>
        <taxon>Pseudomonadota</taxon>
        <taxon>Gammaproteobacteria</taxon>
        <taxon>Lysobacterales</taxon>
        <taxon>Lysobacteraceae</taxon>
        <taxon>Xanthomonas</taxon>
    </lineage>
</organism>
<protein>
    <recommendedName>
        <fullName evidence="3">HutD-family protein</fullName>
    </recommendedName>
</protein>
<name>A0A2S6ZGW1_9XANT</name>
<dbReference type="CDD" id="cd20293">
    <property type="entry name" value="cupin_HutD_N"/>
    <property type="match status" value="1"/>
</dbReference>
<reference evidence="1 2" key="1">
    <citation type="submission" date="2016-08" db="EMBL/GenBank/DDBJ databases">
        <title>Evolution of the type three secretion system and type three effector repertoires in Xanthomonas.</title>
        <authorList>
            <person name="Merda D."/>
            <person name="Briand M."/>
            <person name="Bosis E."/>
            <person name="Rousseau C."/>
            <person name="Portier P."/>
            <person name="Jacques M.-A."/>
            <person name="Fischer-Le Saux M."/>
        </authorList>
    </citation>
    <scope>NUCLEOTIDE SEQUENCE [LARGE SCALE GENOMIC DNA]</scope>
    <source>
        <strain evidence="1 2">CFBP 4691</strain>
    </source>
</reference>
<dbReference type="RefSeq" id="WP_128419828.1">
    <property type="nucleotide sequence ID" value="NZ_CP049017.1"/>
</dbReference>
<accession>A0A2S6ZGW1</accession>
<dbReference type="PANTHER" id="PTHR37943">
    <property type="entry name" value="PROTEIN VES"/>
    <property type="match status" value="1"/>
</dbReference>
<dbReference type="InterPro" id="IPR010282">
    <property type="entry name" value="Uncharacterised_HutD/Ves"/>
</dbReference>
<keyword evidence="2" id="KW-1185">Reference proteome</keyword>
<comment type="caution">
    <text evidence="1">The sequence shown here is derived from an EMBL/GenBank/DDBJ whole genome shotgun (WGS) entry which is preliminary data.</text>
</comment>
<sequence length="212" mass="23665">MAAIVQNAPMDWCELPSRVIPANDYRRERWRNGLGWTREILRLPQPGSDDWLLRLSIAEIEQDAAFSSFPGIDRELVLLRGAGLRLRFDDGAAHLLESPYARLRFAGERPLRGELLDGPTHDFNLMWRRDRLRTQLLHRPLVGPMLFFARPGLGWVVHLLAGQAHFDAAGGLPPLAAGDSAWLAANARQRFALTGGGELLAIRVEPLPTAAR</sequence>
<dbReference type="Pfam" id="PF05962">
    <property type="entry name" value="HutD"/>
    <property type="match status" value="1"/>
</dbReference>
<dbReference type="EMBL" id="MIGX01000026">
    <property type="protein sequence ID" value="PPT91446.1"/>
    <property type="molecule type" value="Genomic_DNA"/>
</dbReference>
<dbReference type="Gene3D" id="2.60.120.10">
    <property type="entry name" value="Jelly Rolls"/>
    <property type="match status" value="1"/>
</dbReference>
<dbReference type="InterPro" id="IPR014710">
    <property type="entry name" value="RmlC-like_jellyroll"/>
</dbReference>
<dbReference type="Proteomes" id="UP000239898">
    <property type="component" value="Unassembled WGS sequence"/>
</dbReference>
<proteinExistence type="predicted"/>
<evidence type="ECO:0008006" key="3">
    <source>
        <dbReference type="Google" id="ProtNLM"/>
    </source>
</evidence>
<dbReference type="OrthoDB" id="9800082at2"/>
<dbReference type="SUPFAM" id="SSF51182">
    <property type="entry name" value="RmlC-like cupins"/>
    <property type="match status" value="1"/>
</dbReference>
<evidence type="ECO:0000313" key="1">
    <source>
        <dbReference type="EMBL" id="PPT91446.1"/>
    </source>
</evidence>
<gene>
    <name evidence="1" type="ORF">XthCFBP4691_07425</name>
</gene>
<dbReference type="PANTHER" id="PTHR37943:SF1">
    <property type="entry name" value="PROTEIN VES"/>
    <property type="match status" value="1"/>
</dbReference>